<sequence>MLDSTVEIPYGKRMRPRYVRFLIITAVGVALVALGLDIPWLLIALIVLGVLNTVVCVGALYVLYRQPHTISADELRLRQLGFFDWRIPTADLGAARVAERSHRGRRSVEVIGDALVVQSLTRTNVSVPFREPQLVDLGKTGARQVERVEFWADDPEKAVRDINARTL</sequence>
<dbReference type="RefSeq" id="WP_089950549.1">
    <property type="nucleotide sequence ID" value="NZ_FOFR01000003.1"/>
</dbReference>
<evidence type="ECO:0000256" key="1">
    <source>
        <dbReference type="SAM" id="Phobius"/>
    </source>
</evidence>
<accession>A0A1H9GN05</accession>
<dbReference type="OrthoDB" id="4337641at2"/>
<keyword evidence="1" id="KW-0812">Transmembrane</keyword>
<organism evidence="2 3">
    <name type="scientific">Lentzea xinjiangensis</name>
    <dbReference type="NCBI Taxonomy" id="402600"/>
    <lineage>
        <taxon>Bacteria</taxon>
        <taxon>Bacillati</taxon>
        <taxon>Actinomycetota</taxon>
        <taxon>Actinomycetes</taxon>
        <taxon>Pseudonocardiales</taxon>
        <taxon>Pseudonocardiaceae</taxon>
        <taxon>Lentzea</taxon>
    </lineage>
</organism>
<dbReference type="STRING" id="402600.SAMN05216188_103291"/>
<keyword evidence="3" id="KW-1185">Reference proteome</keyword>
<evidence type="ECO:0000313" key="3">
    <source>
        <dbReference type="Proteomes" id="UP000199352"/>
    </source>
</evidence>
<feature type="transmembrane region" description="Helical" evidence="1">
    <location>
        <begin position="18"/>
        <end position="36"/>
    </location>
</feature>
<gene>
    <name evidence="2" type="ORF">SAMN05216188_103291</name>
</gene>
<name>A0A1H9GN05_9PSEU</name>
<dbReference type="EMBL" id="FOFR01000003">
    <property type="protein sequence ID" value="SEQ51450.1"/>
    <property type="molecule type" value="Genomic_DNA"/>
</dbReference>
<protein>
    <recommendedName>
        <fullName evidence="4">PH domain-containing protein</fullName>
    </recommendedName>
</protein>
<reference evidence="3" key="1">
    <citation type="submission" date="2016-10" db="EMBL/GenBank/DDBJ databases">
        <authorList>
            <person name="Varghese N."/>
            <person name="Submissions S."/>
        </authorList>
    </citation>
    <scope>NUCLEOTIDE SEQUENCE [LARGE SCALE GENOMIC DNA]</scope>
    <source>
        <strain evidence="3">CGMCC 4.3525</strain>
    </source>
</reference>
<evidence type="ECO:0008006" key="4">
    <source>
        <dbReference type="Google" id="ProtNLM"/>
    </source>
</evidence>
<feature type="transmembrane region" description="Helical" evidence="1">
    <location>
        <begin position="42"/>
        <end position="64"/>
    </location>
</feature>
<dbReference type="Proteomes" id="UP000199352">
    <property type="component" value="Unassembled WGS sequence"/>
</dbReference>
<evidence type="ECO:0000313" key="2">
    <source>
        <dbReference type="EMBL" id="SEQ51450.1"/>
    </source>
</evidence>
<keyword evidence="1" id="KW-0472">Membrane</keyword>
<dbReference type="AlphaFoldDB" id="A0A1H9GN05"/>
<keyword evidence="1" id="KW-1133">Transmembrane helix</keyword>
<proteinExistence type="predicted"/>